<reference evidence="2 3" key="1">
    <citation type="submission" date="2017-02" db="EMBL/GenBank/DDBJ databases">
        <authorList>
            <person name="Peterson S.W."/>
        </authorList>
    </citation>
    <scope>NUCLEOTIDE SEQUENCE [LARGE SCALE GENOMIC DNA]</scope>
    <source>
        <strain evidence="2 3">B Mb 05.01</strain>
    </source>
</reference>
<gene>
    <name evidence="2" type="ORF">FM104_05365</name>
</gene>
<dbReference type="EMBL" id="FUKO01000017">
    <property type="protein sequence ID" value="SJN26641.1"/>
    <property type="molecule type" value="Genomic_DNA"/>
</dbReference>
<dbReference type="RefSeq" id="WP_179206681.1">
    <property type="nucleotide sequence ID" value="NZ_FUKO01000017.1"/>
</dbReference>
<keyword evidence="1" id="KW-0812">Transmembrane</keyword>
<keyword evidence="1" id="KW-1133">Transmembrane helix</keyword>
<protein>
    <submittedName>
        <fullName evidence="2">Uncharacterized protein</fullName>
    </submittedName>
</protein>
<evidence type="ECO:0000256" key="1">
    <source>
        <dbReference type="SAM" id="Phobius"/>
    </source>
</evidence>
<name>A0A1R4J3F2_9MICO</name>
<organism evidence="2 3">
    <name type="scientific">Microbacterium esteraromaticum</name>
    <dbReference type="NCBI Taxonomy" id="57043"/>
    <lineage>
        <taxon>Bacteria</taxon>
        <taxon>Bacillati</taxon>
        <taxon>Actinomycetota</taxon>
        <taxon>Actinomycetes</taxon>
        <taxon>Micrococcales</taxon>
        <taxon>Microbacteriaceae</taxon>
        <taxon>Microbacterium</taxon>
    </lineage>
</organism>
<evidence type="ECO:0000313" key="3">
    <source>
        <dbReference type="Proteomes" id="UP000196320"/>
    </source>
</evidence>
<keyword evidence="3" id="KW-1185">Reference proteome</keyword>
<keyword evidence="1" id="KW-0472">Membrane</keyword>
<proteinExistence type="predicted"/>
<sequence length="48" mass="5252">MLIFPFGILGVGVLGIGAVVVFWNAYRRPAFFRGETLGTDAPASVRRR</sequence>
<accession>A0A1R4J3F2</accession>
<dbReference type="AlphaFoldDB" id="A0A1R4J3F2"/>
<feature type="transmembrane region" description="Helical" evidence="1">
    <location>
        <begin position="6"/>
        <end position="26"/>
    </location>
</feature>
<evidence type="ECO:0000313" key="2">
    <source>
        <dbReference type="EMBL" id="SJN26641.1"/>
    </source>
</evidence>
<dbReference type="Proteomes" id="UP000196320">
    <property type="component" value="Unassembled WGS sequence"/>
</dbReference>